<evidence type="ECO:0000256" key="3">
    <source>
        <dbReference type="SAM" id="MobiDB-lite"/>
    </source>
</evidence>
<evidence type="ECO:0000256" key="1">
    <source>
        <dbReference type="ARBA" id="ARBA00023224"/>
    </source>
</evidence>
<name>A0AAW9QU40_9CHRO</name>
<dbReference type="Gene3D" id="1.10.287.950">
    <property type="entry name" value="Methyl-accepting chemotaxis protein"/>
    <property type="match status" value="1"/>
</dbReference>
<gene>
    <name evidence="6" type="ORF">V0288_14895</name>
</gene>
<sequence>MSILDSNKLQARILKGYAVPLGILTLFAVTIGVVLKIDSDAANDLARANRVIDNVRETVMGASRMVRSVRGAALFPKNDVYPASYATGVEQIDDATSAMGDQIHDPQQKISWEKLLKEIDARKTAGDQAMQLIKAGQVGKAMPLIAELDMTSLDKVKDAMLKRQEEILVEKERVQTMITTIAIAITLLGLFGGGVVSVILGNMIASKITDDVKKAVVEITSSASEIAATMEEQERTANLQAASVSETTTTMDELGASSRQSEEQAESAAQAAQEVLQLADNGNQSVEETVATMIDLKNKVAAIADQIVRLSEQTNQIGNISSVVSDLSQQTNMLALNASVEAVRAGEHGKGFAVVAEEIRKLADQSRQSAVNIGTLVSDIQNAINTTVMVTDEGTKTVNAGLSVTERTANAFSGVLESINNVAMNNQQIVLNIRQQGKAVQQVLQAMDSINQGAQQTAASLTQVKAGTSQLSHTAKNLEAIV</sequence>
<dbReference type="GO" id="GO:0016020">
    <property type="term" value="C:membrane"/>
    <property type="evidence" value="ECO:0007669"/>
    <property type="project" value="InterPro"/>
</dbReference>
<evidence type="ECO:0000259" key="5">
    <source>
        <dbReference type="PROSITE" id="PS50111"/>
    </source>
</evidence>
<keyword evidence="1 2" id="KW-0807">Transducer</keyword>
<proteinExistence type="predicted"/>
<dbReference type="Proteomes" id="UP001328733">
    <property type="component" value="Unassembled WGS sequence"/>
</dbReference>
<evidence type="ECO:0000313" key="7">
    <source>
        <dbReference type="Proteomes" id="UP001328733"/>
    </source>
</evidence>
<feature type="region of interest" description="Disordered" evidence="3">
    <location>
        <begin position="243"/>
        <end position="271"/>
    </location>
</feature>
<protein>
    <submittedName>
        <fullName evidence="6">Methyl-accepting chemotaxis protein</fullName>
    </submittedName>
</protein>
<comment type="caution">
    <text evidence="6">The sequence shown here is derived from an EMBL/GenBank/DDBJ whole genome shotgun (WGS) entry which is preliminary data.</text>
</comment>
<feature type="transmembrane region" description="Helical" evidence="4">
    <location>
        <begin position="17"/>
        <end position="37"/>
    </location>
</feature>
<dbReference type="EMBL" id="JBAFSM010000028">
    <property type="protein sequence ID" value="MEG3438416.1"/>
    <property type="molecule type" value="Genomic_DNA"/>
</dbReference>
<dbReference type="PANTHER" id="PTHR32089:SF112">
    <property type="entry name" value="LYSOZYME-LIKE PROTEIN-RELATED"/>
    <property type="match status" value="1"/>
</dbReference>
<keyword evidence="7" id="KW-1185">Reference proteome</keyword>
<dbReference type="SUPFAM" id="SSF58104">
    <property type="entry name" value="Methyl-accepting chemotaxis protein (MCP) signaling domain"/>
    <property type="match status" value="1"/>
</dbReference>
<dbReference type="PANTHER" id="PTHR32089">
    <property type="entry name" value="METHYL-ACCEPTING CHEMOTAXIS PROTEIN MCPB"/>
    <property type="match status" value="1"/>
</dbReference>
<feature type="transmembrane region" description="Helical" evidence="4">
    <location>
        <begin position="181"/>
        <end position="205"/>
    </location>
</feature>
<dbReference type="Pfam" id="PF00015">
    <property type="entry name" value="MCPsignal"/>
    <property type="match status" value="1"/>
</dbReference>
<dbReference type="RefSeq" id="WP_332865897.1">
    <property type="nucleotide sequence ID" value="NZ_JBAFSM010000028.1"/>
</dbReference>
<dbReference type="GO" id="GO:0007165">
    <property type="term" value="P:signal transduction"/>
    <property type="evidence" value="ECO:0007669"/>
    <property type="project" value="UniProtKB-KW"/>
</dbReference>
<dbReference type="SMART" id="SM00283">
    <property type="entry name" value="MA"/>
    <property type="match status" value="1"/>
</dbReference>
<dbReference type="AlphaFoldDB" id="A0AAW9QU40"/>
<dbReference type="InterPro" id="IPR004089">
    <property type="entry name" value="MCPsignal_dom"/>
</dbReference>
<reference evidence="6 7" key="1">
    <citation type="submission" date="2024-01" db="EMBL/GenBank/DDBJ databases">
        <title>Genomic insights into the taxonomy and metabolism of the cyanobacterium Pannus brasiliensis CCIBt3594.</title>
        <authorList>
            <person name="Machado M."/>
            <person name="Botero N.B."/>
            <person name="Andreote A.P.D."/>
            <person name="Feitosa A.M.T."/>
            <person name="Popin R."/>
            <person name="Sivonen K."/>
            <person name="Fiore M.F."/>
        </authorList>
    </citation>
    <scope>NUCLEOTIDE SEQUENCE [LARGE SCALE GENOMIC DNA]</scope>
    <source>
        <strain evidence="6 7">CCIBt3594</strain>
    </source>
</reference>
<dbReference type="PROSITE" id="PS50111">
    <property type="entry name" value="CHEMOTAXIS_TRANSDUC_2"/>
    <property type="match status" value="1"/>
</dbReference>
<evidence type="ECO:0000313" key="6">
    <source>
        <dbReference type="EMBL" id="MEG3438416.1"/>
    </source>
</evidence>
<evidence type="ECO:0000256" key="4">
    <source>
        <dbReference type="SAM" id="Phobius"/>
    </source>
</evidence>
<keyword evidence="4" id="KW-0472">Membrane</keyword>
<evidence type="ECO:0000256" key="2">
    <source>
        <dbReference type="PROSITE-ProRule" id="PRU00284"/>
    </source>
</evidence>
<feature type="domain" description="Methyl-accepting transducer" evidence="5">
    <location>
        <begin position="215"/>
        <end position="451"/>
    </location>
</feature>
<keyword evidence="4" id="KW-0812">Transmembrane</keyword>
<organism evidence="6 7">
    <name type="scientific">Pannus brasiliensis CCIBt3594</name>
    <dbReference type="NCBI Taxonomy" id="1427578"/>
    <lineage>
        <taxon>Bacteria</taxon>
        <taxon>Bacillati</taxon>
        <taxon>Cyanobacteriota</taxon>
        <taxon>Cyanophyceae</taxon>
        <taxon>Oscillatoriophycideae</taxon>
        <taxon>Chroococcales</taxon>
        <taxon>Microcystaceae</taxon>
        <taxon>Pannus</taxon>
    </lineage>
</organism>
<keyword evidence="4" id="KW-1133">Transmembrane helix</keyword>
<accession>A0AAW9QU40</accession>